<evidence type="ECO:0000256" key="2">
    <source>
        <dbReference type="ARBA" id="ARBA00022598"/>
    </source>
</evidence>
<dbReference type="Gene3D" id="3.30.300.30">
    <property type="match status" value="1"/>
</dbReference>
<dbReference type="InterPro" id="IPR045851">
    <property type="entry name" value="AMP-bd_C_sf"/>
</dbReference>
<dbReference type="SUPFAM" id="SSF56801">
    <property type="entry name" value="Acetyl-CoA synthetase-like"/>
    <property type="match status" value="1"/>
</dbReference>
<feature type="domain" description="AMP-binding enzyme C-terminal" evidence="7">
    <location>
        <begin position="30"/>
        <end position="111"/>
    </location>
</feature>
<proteinExistence type="inferred from homology"/>
<evidence type="ECO:0000256" key="6">
    <source>
        <dbReference type="ARBA" id="ARBA00061336"/>
    </source>
</evidence>
<dbReference type="AlphaFoldDB" id="A0A380P1S0"/>
<dbReference type="FunFam" id="3.30.300.30:FF:000012">
    <property type="entry name" value="D-alanine--D-alanyl carrier protein ligase"/>
    <property type="match status" value="1"/>
</dbReference>
<organism evidence="8 9">
    <name type="scientific">Weissella viridescens</name>
    <name type="common">Lactobacillus viridescens</name>
    <dbReference type="NCBI Taxonomy" id="1629"/>
    <lineage>
        <taxon>Bacteria</taxon>
        <taxon>Bacillati</taxon>
        <taxon>Bacillota</taxon>
        <taxon>Bacilli</taxon>
        <taxon>Lactobacillales</taxon>
        <taxon>Lactobacillaceae</taxon>
        <taxon>Weissella</taxon>
    </lineage>
</organism>
<dbReference type="EMBL" id="UHIV01000004">
    <property type="protein sequence ID" value="SUP59095.1"/>
    <property type="molecule type" value="Genomic_DNA"/>
</dbReference>
<keyword evidence="2 8" id="KW-0436">Ligase</keyword>
<dbReference type="GO" id="GO:0016874">
    <property type="term" value="F:ligase activity"/>
    <property type="evidence" value="ECO:0007669"/>
    <property type="project" value="UniProtKB-KW"/>
</dbReference>
<dbReference type="InterPro" id="IPR025110">
    <property type="entry name" value="AMP-bd_C"/>
</dbReference>
<protein>
    <submittedName>
        <fullName evidence="8">D-alanine--poly(Phosphoribitol) ligase subunit 1</fullName>
        <ecNumber evidence="8">6.1.1.13</ecNumber>
    </submittedName>
</protein>
<evidence type="ECO:0000256" key="5">
    <source>
        <dbReference type="ARBA" id="ARBA00054605"/>
    </source>
</evidence>
<evidence type="ECO:0000256" key="3">
    <source>
        <dbReference type="ARBA" id="ARBA00022741"/>
    </source>
</evidence>
<evidence type="ECO:0000313" key="8">
    <source>
        <dbReference type="EMBL" id="SUP59095.1"/>
    </source>
</evidence>
<name>A0A380P1S0_WEIVI</name>
<accession>A0A380P1S0</accession>
<reference evidence="8 9" key="1">
    <citation type="submission" date="2018-06" db="EMBL/GenBank/DDBJ databases">
        <authorList>
            <consortium name="Pathogen Informatics"/>
            <person name="Doyle S."/>
        </authorList>
    </citation>
    <scope>NUCLEOTIDE SEQUENCE [LARGE SCALE GENOMIC DNA]</scope>
    <source>
        <strain evidence="8 9">NCTC13645</strain>
    </source>
</reference>
<dbReference type="PANTHER" id="PTHR45398:SF1">
    <property type="entry name" value="ENZYME, PUTATIVE (JCVI)-RELATED"/>
    <property type="match status" value="1"/>
</dbReference>
<evidence type="ECO:0000256" key="4">
    <source>
        <dbReference type="ARBA" id="ARBA00022840"/>
    </source>
</evidence>
<keyword evidence="4" id="KW-0067">ATP-binding</keyword>
<evidence type="ECO:0000256" key="1">
    <source>
        <dbReference type="ARBA" id="ARBA00022490"/>
    </source>
</evidence>
<dbReference type="Proteomes" id="UP000254621">
    <property type="component" value="Unassembled WGS sequence"/>
</dbReference>
<sequence length="124" mass="14241">MDDDNLLHYGGRMDFQIKFNGYRIELEEVSHVLNLSDMVESAVAVPRYNDQHKVQQLLAYVVPKPGLLEQYEKPLKLTQAIKESLSDEMMPYMMPSRFIYRELLPLTPNGKVDIKALIAEVNGS</sequence>
<comment type="function">
    <text evidence="5">Catalyzes the first step in the D-alanylation of lipoteichoic acid (LTA), the activation of D-alanine and its transfer onto the D-alanyl carrier protein (Dcp) DltC. In an ATP-dependent two-step reaction, forms a high energy D-alanyl-AMP intermediate, followed by transfer of the D-alanyl residue as a thiol ester to the phosphopantheinyl prosthetic group of the Dcp. D-alanylation of LTA plays an important role in modulating the properties of the cell wall in Gram-positive bacteria, influencing the net charge of the cell wall.</text>
</comment>
<dbReference type="STRING" id="1629.IV50_GL000218"/>
<dbReference type="EC" id="6.1.1.13" evidence="8"/>
<keyword evidence="1" id="KW-0963">Cytoplasm</keyword>
<keyword evidence="3" id="KW-0547">Nucleotide-binding</keyword>
<dbReference type="GO" id="GO:0005524">
    <property type="term" value="F:ATP binding"/>
    <property type="evidence" value="ECO:0007669"/>
    <property type="project" value="UniProtKB-KW"/>
</dbReference>
<evidence type="ECO:0000259" key="7">
    <source>
        <dbReference type="Pfam" id="PF13193"/>
    </source>
</evidence>
<evidence type="ECO:0000313" key="9">
    <source>
        <dbReference type="Proteomes" id="UP000254621"/>
    </source>
</evidence>
<gene>
    <name evidence="8" type="primary">dltA_1</name>
    <name evidence="8" type="ORF">NCTC13645_01347</name>
</gene>
<dbReference type="PANTHER" id="PTHR45398">
    <property type="match status" value="1"/>
</dbReference>
<comment type="similarity">
    <text evidence="6">Belongs to the ATP-dependent AMP-binding enzyme family. DltA subfamily.</text>
</comment>
<dbReference type="Pfam" id="PF13193">
    <property type="entry name" value="AMP-binding_C"/>
    <property type="match status" value="1"/>
</dbReference>